<evidence type="ECO:0000313" key="3">
    <source>
        <dbReference type="Proteomes" id="UP000287651"/>
    </source>
</evidence>
<dbReference type="AlphaFoldDB" id="A0A427A7Q4"/>
<name>A0A427A7Q4_ENSVE</name>
<comment type="caution">
    <text evidence="2">The sequence shown here is derived from an EMBL/GenBank/DDBJ whole genome shotgun (WGS) entry which is preliminary data.</text>
</comment>
<reference evidence="2 3" key="1">
    <citation type="journal article" date="2014" name="Agronomy (Basel)">
        <title>A Draft Genome Sequence for Ensete ventricosum, the Drought-Tolerant Tree Against Hunger.</title>
        <authorList>
            <person name="Harrison J."/>
            <person name="Moore K.A."/>
            <person name="Paszkiewicz K."/>
            <person name="Jones T."/>
            <person name="Grant M."/>
            <person name="Ambacheew D."/>
            <person name="Muzemil S."/>
            <person name="Studholme D.J."/>
        </authorList>
    </citation>
    <scope>NUCLEOTIDE SEQUENCE [LARGE SCALE GENOMIC DNA]</scope>
</reference>
<dbReference type="EMBL" id="AMZH03003477">
    <property type="protein sequence ID" value="RRT72201.1"/>
    <property type="molecule type" value="Genomic_DNA"/>
</dbReference>
<feature type="region of interest" description="Disordered" evidence="1">
    <location>
        <begin position="1"/>
        <end position="54"/>
    </location>
</feature>
<gene>
    <name evidence="2" type="ORF">B296_00024240</name>
</gene>
<feature type="compositionally biased region" description="Polar residues" evidence="1">
    <location>
        <begin position="1"/>
        <end position="10"/>
    </location>
</feature>
<dbReference type="Proteomes" id="UP000287651">
    <property type="component" value="Unassembled WGS sequence"/>
</dbReference>
<accession>A0A427A7Q4</accession>
<evidence type="ECO:0000313" key="2">
    <source>
        <dbReference type="EMBL" id="RRT72201.1"/>
    </source>
</evidence>
<organism evidence="2 3">
    <name type="scientific">Ensete ventricosum</name>
    <name type="common">Abyssinian banana</name>
    <name type="synonym">Musa ensete</name>
    <dbReference type="NCBI Taxonomy" id="4639"/>
    <lineage>
        <taxon>Eukaryota</taxon>
        <taxon>Viridiplantae</taxon>
        <taxon>Streptophyta</taxon>
        <taxon>Embryophyta</taxon>
        <taxon>Tracheophyta</taxon>
        <taxon>Spermatophyta</taxon>
        <taxon>Magnoliopsida</taxon>
        <taxon>Liliopsida</taxon>
        <taxon>Zingiberales</taxon>
        <taxon>Musaceae</taxon>
        <taxon>Ensete</taxon>
    </lineage>
</organism>
<proteinExistence type="predicted"/>
<feature type="non-terminal residue" evidence="2">
    <location>
        <position position="1"/>
    </location>
</feature>
<feature type="compositionally biased region" description="Basic residues" evidence="1">
    <location>
        <begin position="42"/>
        <end position="52"/>
    </location>
</feature>
<protein>
    <submittedName>
        <fullName evidence="2">Uncharacterized protein</fullName>
    </submittedName>
</protein>
<sequence length="108" mass="12331">HFPDTPNSNAWRGGIQPTVARKSRSARGETSRRPSANVSLQKGHRQTLRPSRKVGTELGRTIPSYGCCPRRDLYISNDGRASVVENLTHFKPSKILHIIWRKCYDLYR</sequence>
<evidence type="ECO:0000256" key="1">
    <source>
        <dbReference type="SAM" id="MobiDB-lite"/>
    </source>
</evidence>